<dbReference type="Proteomes" id="UP000287033">
    <property type="component" value="Unassembled WGS sequence"/>
</dbReference>
<sequence>MIESVPEALSRARPQPRMMAVGVLTDVRRVQWETGRPSATPQGAANEEREGGGAPGPAASSVDRSKKKPFRPGPRLYHWLPRPCIFFFSFLNPPE</sequence>
<feature type="region of interest" description="Disordered" evidence="1">
    <location>
        <begin position="30"/>
        <end position="74"/>
    </location>
</feature>
<dbReference type="AlphaFoldDB" id="A0A401TF35"/>
<evidence type="ECO:0000313" key="2">
    <source>
        <dbReference type="EMBL" id="GCC41274.1"/>
    </source>
</evidence>
<organism evidence="2 3">
    <name type="scientific">Chiloscyllium punctatum</name>
    <name type="common">Brownbanded bambooshark</name>
    <name type="synonym">Hemiscyllium punctatum</name>
    <dbReference type="NCBI Taxonomy" id="137246"/>
    <lineage>
        <taxon>Eukaryota</taxon>
        <taxon>Metazoa</taxon>
        <taxon>Chordata</taxon>
        <taxon>Craniata</taxon>
        <taxon>Vertebrata</taxon>
        <taxon>Chondrichthyes</taxon>
        <taxon>Elasmobranchii</taxon>
        <taxon>Galeomorphii</taxon>
        <taxon>Galeoidea</taxon>
        <taxon>Orectolobiformes</taxon>
        <taxon>Hemiscylliidae</taxon>
        <taxon>Chiloscyllium</taxon>
    </lineage>
</organism>
<keyword evidence="3" id="KW-1185">Reference proteome</keyword>
<name>A0A401TF35_CHIPU</name>
<gene>
    <name evidence="2" type="ORF">chiPu_0025217</name>
</gene>
<protein>
    <submittedName>
        <fullName evidence="2">Uncharacterized protein</fullName>
    </submittedName>
</protein>
<evidence type="ECO:0000313" key="3">
    <source>
        <dbReference type="Proteomes" id="UP000287033"/>
    </source>
</evidence>
<proteinExistence type="predicted"/>
<reference evidence="2 3" key="1">
    <citation type="journal article" date="2018" name="Nat. Ecol. Evol.">
        <title>Shark genomes provide insights into elasmobranch evolution and the origin of vertebrates.</title>
        <authorList>
            <person name="Hara Y"/>
            <person name="Yamaguchi K"/>
            <person name="Onimaru K"/>
            <person name="Kadota M"/>
            <person name="Koyanagi M"/>
            <person name="Keeley SD"/>
            <person name="Tatsumi K"/>
            <person name="Tanaka K"/>
            <person name="Motone F"/>
            <person name="Kageyama Y"/>
            <person name="Nozu R"/>
            <person name="Adachi N"/>
            <person name="Nishimura O"/>
            <person name="Nakagawa R"/>
            <person name="Tanegashima C"/>
            <person name="Kiyatake I"/>
            <person name="Matsumoto R"/>
            <person name="Murakumo K"/>
            <person name="Nishida K"/>
            <person name="Terakita A"/>
            <person name="Kuratani S"/>
            <person name="Sato K"/>
            <person name="Hyodo S Kuraku.S."/>
        </authorList>
    </citation>
    <scope>NUCLEOTIDE SEQUENCE [LARGE SCALE GENOMIC DNA]</scope>
</reference>
<dbReference type="EMBL" id="BEZZ01054372">
    <property type="protein sequence ID" value="GCC41274.1"/>
    <property type="molecule type" value="Genomic_DNA"/>
</dbReference>
<comment type="caution">
    <text evidence="2">The sequence shown here is derived from an EMBL/GenBank/DDBJ whole genome shotgun (WGS) entry which is preliminary data.</text>
</comment>
<evidence type="ECO:0000256" key="1">
    <source>
        <dbReference type="SAM" id="MobiDB-lite"/>
    </source>
</evidence>
<accession>A0A401TF35</accession>